<keyword evidence="4" id="KW-0689">Ribosomal protein</keyword>
<evidence type="ECO:0000313" key="8">
    <source>
        <dbReference type="EMBL" id="WFD47308.1"/>
    </source>
</evidence>
<reference evidence="8 9" key="1">
    <citation type="journal article" date="2020" name="Elife">
        <title>Loss of centromere function drives karyotype evolution in closely related Malassezia species.</title>
        <authorList>
            <person name="Sankaranarayanan S.R."/>
            <person name="Ianiri G."/>
            <person name="Coelho M.A."/>
            <person name="Reza M.H."/>
            <person name="Thimmappa B.C."/>
            <person name="Ganguly P."/>
            <person name="Vadnala R.N."/>
            <person name="Sun S."/>
            <person name="Siddharthan R."/>
            <person name="Tellgren-Roth C."/>
            <person name="Dawson T.L."/>
            <person name="Heitman J."/>
            <person name="Sanyal K."/>
        </authorList>
    </citation>
    <scope>NUCLEOTIDE SEQUENCE [LARGE SCALE GENOMIC DNA]</scope>
    <source>
        <strain evidence="8">CBS14141</strain>
    </source>
</reference>
<evidence type="ECO:0000256" key="6">
    <source>
        <dbReference type="ARBA" id="ARBA00023274"/>
    </source>
</evidence>
<dbReference type="SUPFAM" id="SSF57829">
    <property type="entry name" value="Zn-binding ribosomal proteins"/>
    <property type="match status" value="1"/>
</dbReference>
<dbReference type="Proteomes" id="UP000818624">
    <property type="component" value="Chromosome 2"/>
</dbReference>
<evidence type="ECO:0000313" key="9">
    <source>
        <dbReference type="Proteomes" id="UP000818624"/>
    </source>
</evidence>
<keyword evidence="5" id="KW-0496">Mitochondrion</keyword>
<dbReference type="InterPro" id="IPR051991">
    <property type="entry name" value="Mitoribosomal_protein_bL32"/>
</dbReference>
<dbReference type="PANTHER" id="PTHR21026:SF2">
    <property type="entry name" value="LARGE RIBOSOMAL SUBUNIT PROTEIN BL32M"/>
    <property type="match status" value="1"/>
</dbReference>
<keyword evidence="9" id="KW-1185">Reference proteome</keyword>
<name>A0ABY8EP98_MALFU</name>
<evidence type="ECO:0000256" key="7">
    <source>
        <dbReference type="ARBA" id="ARBA00039935"/>
    </source>
</evidence>
<organism evidence="8 9">
    <name type="scientific">Malassezia furfur</name>
    <name type="common">Pityriasis versicolor infection agent</name>
    <name type="synonym">Pityrosporum furfur</name>
    <dbReference type="NCBI Taxonomy" id="55194"/>
    <lineage>
        <taxon>Eukaryota</taxon>
        <taxon>Fungi</taxon>
        <taxon>Dikarya</taxon>
        <taxon>Basidiomycota</taxon>
        <taxon>Ustilaginomycotina</taxon>
        <taxon>Malasseziomycetes</taxon>
        <taxon>Malasseziales</taxon>
        <taxon>Malasseziaceae</taxon>
        <taxon>Malassezia</taxon>
    </lineage>
</organism>
<evidence type="ECO:0000256" key="1">
    <source>
        <dbReference type="ARBA" id="ARBA00004173"/>
    </source>
</evidence>
<protein>
    <recommendedName>
        <fullName evidence="7">Large ribosomal subunit protein bL32m</fullName>
    </recommendedName>
</protein>
<dbReference type="PANTHER" id="PTHR21026">
    <property type="entry name" value="39S RIBOSOMAL PROTEIN L32, MITOCHONDRIAL"/>
    <property type="match status" value="1"/>
</dbReference>
<comment type="similarity">
    <text evidence="2">Belongs to the bacterial ribosomal protein bL32 family.</text>
</comment>
<evidence type="ECO:0000256" key="2">
    <source>
        <dbReference type="ARBA" id="ARBA00008560"/>
    </source>
</evidence>
<evidence type="ECO:0000256" key="4">
    <source>
        <dbReference type="ARBA" id="ARBA00022980"/>
    </source>
</evidence>
<accession>A0ABY8EP98</accession>
<dbReference type="Pfam" id="PF01783">
    <property type="entry name" value="Ribosomal_L32p"/>
    <property type="match status" value="1"/>
</dbReference>
<dbReference type="EMBL" id="CP046235">
    <property type="protein sequence ID" value="WFD47308.1"/>
    <property type="molecule type" value="Genomic_DNA"/>
</dbReference>
<gene>
    <name evidence="8" type="ORF">GLX27_001959</name>
</gene>
<dbReference type="InterPro" id="IPR011332">
    <property type="entry name" value="Ribosomal_zn-bd"/>
</dbReference>
<dbReference type="InterPro" id="IPR002677">
    <property type="entry name" value="Ribosomal_bL32"/>
</dbReference>
<evidence type="ECO:0000256" key="3">
    <source>
        <dbReference type="ARBA" id="ARBA00022946"/>
    </source>
</evidence>
<dbReference type="NCBIfam" id="TIGR01031">
    <property type="entry name" value="rpmF_bact"/>
    <property type="match status" value="1"/>
</dbReference>
<evidence type="ECO:0000256" key="5">
    <source>
        <dbReference type="ARBA" id="ARBA00023128"/>
    </source>
</evidence>
<keyword evidence="3" id="KW-0809">Transit peptide</keyword>
<keyword evidence="6" id="KW-0687">Ribonucleoprotein</keyword>
<sequence>MRIVSPFAHTLSTTTPAAPVYVAAAMPLLTVHVPHFLRQWAAQITTTLSHTLGNSPHDGSDAGALAPAGAGLTLPAMPVSEGPEAWDGLLLAAPKKKVSHSRKAMRSANKGLKDRINLVHCPGCARPKLQHHICEHCYGEFSRNLKQKNTGVNSA</sequence>
<comment type="subcellular location">
    <subcellularLocation>
        <location evidence="1">Mitochondrion</location>
    </subcellularLocation>
</comment>
<proteinExistence type="inferred from homology"/>